<feature type="signal peptide" evidence="1">
    <location>
        <begin position="1"/>
        <end position="23"/>
    </location>
</feature>
<keyword evidence="1" id="KW-0732">Signal</keyword>
<evidence type="ECO:0000256" key="1">
    <source>
        <dbReference type="SAM" id="SignalP"/>
    </source>
</evidence>
<comment type="caution">
    <text evidence="2">The sequence shown here is derived from an EMBL/GenBank/DDBJ whole genome shotgun (WGS) entry which is preliminary data.</text>
</comment>
<evidence type="ECO:0000313" key="3">
    <source>
        <dbReference type="Proteomes" id="UP001054821"/>
    </source>
</evidence>
<organism evidence="2 3">
    <name type="scientific">Prunus dulcis</name>
    <name type="common">Almond</name>
    <name type="synonym">Amygdalus dulcis</name>
    <dbReference type="NCBI Taxonomy" id="3755"/>
    <lineage>
        <taxon>Eukaryota</taxon>
        <taxon>Viridiplantae</taxon>
        <taxon>Streptophyta</taxon>
        <taxon>Embryophyta</taxon>
        <taxon>Tracheophyta</taxon>
        <taxon>Spermatophyta</taxon>
        <taxon>Magnoliopsida</taxon>
        <taxon>eudicotyledons</taxon>
        <taxon>Gunneridae</taxon>
        <taxon>Pentapetalae</taxon>
        <taxon>rosids</taxon>
        <taxon>fabids</taxon>
        <taxon>Rosales</taxon>
        <taxon>Rosaceae</taxon>
        <taxon>Amygdaloideae</taxon>
        <taxon>Amygdaleae</taxon>
        <taxon>Prunus</taxon>
    </lineage>
</organism>
<dbReference type="EMBL" id="JAJFAZ020000008">
    <property type="protein sequence ID" value="KAI5312599.1"/>
    <property type="molecule type" value="Genomic_DNA"/>
</dbReference>
<name>A0AAD4UTN7_PRUDU</name>
<gene>
    <name evidence="2" type="ORF">L3X38_041772</name>
</gene>
<sequence>MLCPENLVLFVLASSLETPLSHGKGFMPIIVFAYIQDCELLFFTSVLAYETLYTCTAHPSTVCFILEGMVIVMAFKLKYEAIEADLSGLLELVIIPTDHTCALS</sequence>
<dbReference type="Proteomes" id="UP001054821">
    <property type="component" value="Chromosome 8"/>
</dbReference>
<proteinExistence type="predicted"/>
<protein>
    <submittedName>
        <fullName evidence="2">Uncharacterized protein</fullName>
    </submittedName>
</protein>
<accession>A0AAD4UTN7</accession>
<reference evidence="2 3" key="1">
    <citation type="journal article" date="2022" name="G3 (Bethesda)">
        <title>Whole-genome sequence and methylome profiling of the almond [Prunus dulcis (Mill.) D.A. Webb] cultivar 'Nonpareil'.</title>
        <authorList>
            <person name="D'Amico-Willman K.M."/>
            <person name="Ouma W.Z."/>
            <person name="Meulia T."/>
            <person name="Sideli G.M."/>
            <person name="Gradziel T.M."/>
            <person name="Fresnedo-Ramirez J."/>
        </authorList>
    </citation>
    <scope>NUCLEOTIDE SEQUENCE [LARGE SCALE GENOMIC DNA]</scope>
    <source>
        <strain evidence="2">Clone GOH B32 T37-40</strain>
    </source>
</reference>
<evidence type="ECO:0000313" key="2">
    <source>
        <dbReference type="EMBL" id="KAI5312599.1"/>
    </source>
</evidence>
<keyword evidence="3" id="KW-1185">Reference proteome</keyword>
<dbReference type="AlphaFoldDB" id="A0AAD4UTN7"/>
<feature type="chain" id="PRO_5042264766" evidence="1">
    <location>
        <begin position="24"/>
        <end position="104"/>
    </location>
</feature>